<keyword evidence="2" id="KW-1185">Reference proteome</keyword>
<dbReference type="Proteomes" id="UP001281761">
    <property type="component" value="Unassembled WGS sequence"/>
</dbReference>
<name>A0ABQ9Y8S8_9EUKA</name>
<evidence type="ECO:0000313" key="2">
    <source>
        <dbReference type="Proteomes" id="UP001281761"/>
    </source>
</evidence>
<proteinExistence type="predicted"/>
<gene>
    <name evidence="1" type="ORF">BLNAU_4972</name>
</gene>
<protein>
    <submittedName>
        <fullName evidence="1">Uncharacterized protein</fullName>
    </submittedName>
</protein>
<organism evidence="1 2">
    <name type="scientific">Blattamonas nauphoetae</name>
    <dbReference type="NCBI Taxonomy" id="2049346"/>
    <lineage>
        <taxon>Eukaryota</taxon>
        <taxon>Metamonada</taxon>
        <taxon>Preaxostyla</taxon>
        <taxon>Oxymonadida</taxon>
        <taxon>Blattamonas</taxon>
    </lineage>
</organism>
<comment type="caution">
    <text evidence="1">The sequence shown here is derived from an EMBL/GenBank/DDBJ whole genome shotgun (WGS) entry which is preliminary data.</text>
</comment>
<sequence>MNNESVTLSSSIDACLSVTFELPSTTKPEEEPFLNFDVNSDLSFDDESGIYCSLVALVKAEYMFDDVLQDRAAQFLKILEPFFDEQLAAQLVTDLVPSSVGSPSGFSESILTLLSSPHSTLVEATMIIRSLLYLATPYYVRNLSITSTLDKNNHRKMIFQKVLLPSSPLVTFLISNRQVLHGFLFRSIMWLLSTHLEICPYHRPTLEYVFASPISMTFSNCLSFFEDDGDLWNTLNNTNRSLQYWKEEDPEVVLSGKRIVQALFSEGFEDTLEQMMMYDKNGDYDNRVGYDCLEISQRLRSNVEVPEE</sequence>
<accession>A0ABQ9Y8S8</accession>
<reference evidence="1 2" key="1">
    <citation type="journal article" date="2022" name="bioRxiv">
        <title>Genomics of Preaxostyla Flagellates Illuminates Evolutionary Transitions and the Path Towards Mitochondrial Loss.</title>
        <authorList>
            <person name="Novak L.V.F."/>
            <person name="Treitli S.C."/>
            <person name="Pyrih J."/>
            <person name="Halakuc P."/>
            <person name="Pipaliya S.V."/>
            <person name="Vacek V."/>
            <person name="Brzon O."/>
            <person name="Soukal P."/>
            <person name="Eme L."/>
            <person name="Dacks J.B."/>
            <person name="Karnkowska A."/>
            <person name="Elias M."/>
            <person name="Hampl V."/>
        </authorList>
    </citation>
    <scope>NUCLEOTIDE SEQUENCE [LARGE SCALE GENOMIC DNA]</scope>
    <source>
        <strain evidence="1">NAU3</strain>
        <tissue evidence="1">Gut</tissue>
    </source>
</reference>
<dbReference type="EMBL" id="JARBJD010000025">
    <property type="protein sequence ID" value="KAK2960089.1"/>
    <property type="molecule type" value="Genomic_DNA"/>
</dbReference>
<evidence type="ECO:0000313" key="1">
    <source>
        <dbReference type="EMBL" id="KAK2960089.1"/>
    </source>
</evidence>